<dbReference type="Pfam" id="PF03466">
    <property type="entry name" value="LysR_substrate"/>
    <property type="match status" value="1"/>
</dbReference>
<dbReference type="InterPro" id="IPR000847">
    <property type="entry name" value="LysR_HTH_N"/>
</dbReference>
<dbReference type="Proteomes" id="UP000233767">
    <property type="component" value="Unassembled WGS sequence"/>
</dbReference>
<evidence type="ECO:0000256" key="3">
    <source>
        <dbReference type="ARBA" id="ARBA00023125"/>
    </source>
</evidence>
<dbReference type="GO" id="GO:0003700">
    <property type="term" value="F:DNA-binding transcription factor activity"/>
    <property type="evidence" value="ECO:0007669"/>
    <property type="project" value="InterPro"/>
</dbReference>
<feature type="domain" description="HTH lysR-type" evidence="5">
    <location>
        <begin position="1"/>
        <end position="58"/>
    </location>
</feature>
<dbReference type="Gene3D" id="1.10.10.10">
    <property type="entry name" value="Winged helix-like DNA-binding domain superfamily/Winged helix DNA-binding domain"/>
    <property type="match status" value="1"/>
</dbReference>
<sequence>MLDFRLKVFYIVAKRLNFTKAAEELFITQPAVSKHIHEIESFYQSKLFERNGTRIKLTPAGEILLGYAEEILTIHRNIEFDLAALTKDIRGVLKIGASTTVAQYFLPKYLASFKRKFPDLKITLFVNNTEQVENLLLENKVNLGIVEGQTKRKDIKYTPLVKDEIVLCTSAANPSSKKATFALKDLQQLPLVMRESGSGTREVIIAALKKAGLPFSALNIDMEFESTESIKSYLLNSNSYAFLSVASIFKELKSGELKIVDIKELEIERYFYCVVQQGDTHFLNEVFFKHLSLHNLKL</sequence>
<dbReference type="InterPro" id="IPR036390">
    <property type="entry name" value="WH_DNA-bd_sf"/>
</dbReference>
<dbReference type="InterPro" id="IPR036388">
    <property type="entry name" value="WH-like_DNA-bd_sf"/>
</dbReference>
<keyword evidence="4" id="KW-0804">Transcription</keyword>
<dbReference type="SUPFAM" id="SSF46785">
    <property type="entry name" value="Winged helix' DNA-binding domain"/>
    <property type="match status" value="1"/>
</dbReference>
<accession>A0A497U3J6</accession>
<reference evidence="7 9" key="2">
    <citation type="submission" date="2018-10" db="EMBL/GenBank/DDBJ databases">
        <title>Genomic Encyclopedia of Archaeal and Bacterial Type Strains, Phase II (KMG-II): from individual species to whole genera.</title>
        <authorList>
            <person name="Goeker M."/>
        </authorList>
    </citation>
    <scope>NUCLEOTIDE SEQUENCE [LARGE SCALE GENOMIC DNA]</scope>
    <source>
        <strain evidence="7 9">DSM 21886</strain>
    </source>
</reference>
<dbReference type="AlphaFoldDB" id="A0A497U3J6"/>
<dbReference type="PANTHER" id="PTHR30126:SF39">
    <property type="entry name" value="HTH-TYPE TRANSCRIPTIONAL REGULATOR CYSL"/>
    <property type="match status" value="1"/>
</dbReference>
<dbReference type="CDD" id="cd08420">
    <property type="entry name" value="PBP2_CysL_like"/>
    <property type="match status" value="1"/>
</dbReference>
<dbReference type="SUPFAM" id="SSF53850">
    <property type="entry name" value="Periplasmic binding protein-like II"/>
    <property type="match status" value="1"/>
</dbReference>
<keyword evidence="8" id="KW-1185">Reference proteome</keyword>
<dbReference type="PRINTS" id="PR00039">
    <property type="entry name" value="HTHLYSR"/>
</dbReference>
<name>A0A497U3J6_9FLAO</name>
<keyword evidence="3 7" id="KW-0238">DNA-binding</keyword>
<comment type="similarity">
    <text evidence="1">Belongs to the LysR transcriptional regulatory family.</text>
</comment>
<evidence type="ECO:0000313" key="7">
    <source>
        <dbReference type="EMBL" id="RLJ24407.1"/>
    </source>
</evidence>
<dbReference type="InterPro" id="IPR005119">
    <property type="entry name" value="LysR_subst-bd"/>
</dbReference>
<keyword evidence="2" id="KW-0805">Transcription regulation</keyword>
<evidence type="ECO:0000313" key="8">
    <source>
        <dbReference type="Proteomes" id="UP000233767"/>
    </source>
</evidence>
<dbReference type="Proteomes" id="UP000275027">
    <property type="component" value="Unassembled WGS sequence"/>
</dbReference>
<evidence type="ECO:0000256" key="2">
    <source>
        <dbReference type="ARBA" id="ARBA00023015"/>
    </source>
</evidence>
<dbReference type="EMBL" id="PJND01000007">
    <property type="protein sequence ID" value="PKW30067.1"/>
    <property type="molecule type" value="Genomic_DNA"/>
</dbReference>
<evidence type="ECO:0000313" key="9">
    <source>
        <dbReference type="Proteomes" id="UP000275027"/>
    </source>
</evidence>
<dbReference type="PROSITE" id="PS50931">
    <property type="entry name" value="HTH_LYSR"/>
    <property type="match status" value="1"/>
</dbReference>
<evidence type="ECO:0000256" key="4">
    <source>
        <dbReference type="ARBA" id="ARBA00023163"/>
    </source>
</evidence>
<organism evidence="7 9">
    <name type="scientific">Flavobacterium lindanitolerans</name>
    <dbReference type="NCBI Taxonomy" id="428988"/>
    <lineage>
        <taxon>Bacteria</taxon>
        <taxon>Pseudomonadati</taxon>
        <taxon>Bacteroidota</taxon>
        <taxon>Flavobacteriia</taxon>
        <taxon>Flavobacteriales</taxon>
        <taxon>Flavobacteriaceae</taxon>
        <taxon>Flavobacterium</taxon>
    </lineage>
</organism>
<evidence type="ECO:0000313" key="6">
    <source>
        <dbReference type="EMBL" id="PKW30067.1"/>
    </source>
</evidence>
<reference evidence="6 8" key="1">
    <citation type="submission" date="2017-12" db="EMBL/GenBank/DDBJ databases">
        <title>Genomic Encyclopedia of Type Strains, Phase III (KMG-III): the genomes of soil and plant-associated and newly described type strains.</title>
        <authorList>
            <person name="Whitman W."/>
        </authorList>
    </citation>
    <scope>NUCLEOTIDE SEQUENCE [LARGE SCALE GENOMIC DNA]</scope>
    <source>
        <strain evidence="6 8">IP-10</strain>
    </source>
</reference>
<dbReference type="GO" id="GO:0000976">
    <property type="term" value="F:transcription cis-regulatory region binding"/>
    <property type="evidence" value="ECO:0007669"/>
    <property type="project" value="TreeGrafter"/>
</dbReference>
<gene>
    <name evidence="6" type="ORF">B0G92_1716</name>
    <name evidence="7" type="ORF">CLV50_2288</name>
</gene>
<dbReference type="RefSeq" id="WP_082482205.1">
    <property type="nucleotide sequence ID" value="NZ_JAEUTX010000026.1"/>
</dbReference>
<dbReference type="Pfam" id="PF00126">
    <property type="entry name" value="HTH_1"/>
    <property type="match status" value="1"/>
</dbReference>
<dbReference type="PANTHER" id="PTHR30126">
    <property type="entry name" value="HTH-TYPE TRANSCRIPTIONAL REGULATOR"/>
    <property type="match status" value="1"/>
</dbReference>
<comment type="caution">
    <text evidence="7">The sequence shown here is derived from an EMBL/GenBank/DDBJ whole genome shotgun (WGS) entry which is preliminary data.</text>
</comment>
<evidence type="ECO:0000256" key="1">
    <source>
        <dbReference type="ARBA" id="ARBA00009437"/>
    </source>
</evidence>
<proteinExistence type="inferred from homology"/>
<dbReference type="EMBL" id="RCCB01000012">
    <property type="protein sequence ID" value="RLJ24407.1"/>
    <property type="molecule type" value="Genomic_DNA"/>
</dbReference>
<dbReference type="Gene3D" id="3.40.190.290">
    <property type="match status" value="1"/>
</dbReference>
<evidence type="ECO:0000259" key="5">
    <source>
        <dbReference type="PROSITE" id="PS50931"/>
    </source>
</evidence>
<protein>
    <submittedName>
        <fullName evidence="7">DNA-binding transcriptional LysR family regulator</fullName>
    </submittedName>
</protein>